<comment type="similarity">
    <text evidence="1">Belongs to the glycosyltransferase 2 family.</text>
</comment>
<organism evidence="5 6">
    <name type="scientific">candidate division WWE3 bacterium</name>
    <dbReference type="NCBI Taxonomy" id="2053526"/>
    <lineage>
        <taxon>Bacteria</taxon>
        <taxon>Katanobacteria</taxon>
    </lineage>
</organism>
<dbReference type="PANTHER" id="PTHR43179:SF12">
    <property type="entry name" value="GALACTOFURANOSYLTRANSFERASE GLFT2"/>
    <property type="match status" value="1"/>
</dbReference>
<dbReference type="EMBL" id="QZJF01000002">
    <property type="protein sequence ID" value="RJR28270.1"/>
    <property type="molecule type" value="Genomic_DNA"/>
</dbReference>
<reference evidence="5 6" key="1">
    <citation type="journal article" date="2017" name="ISME J.">
        <title>Energy and carbon metabolisms in a deep terrestrial subsurface fluid microbial community.</title>
        <authorList>
            <person name="Momper L."/>
            <person name="Jungbluth S.P."/>
            <person name="Lee M.D."/>
            <person name="Amend J.P."/>
        </authorList>
    </citation>
    <scope>NUCLEOTIDE SEQUENCE [LARGE SCALE GENOMIC DNA]</scope>
    <source>
        <strain evidence="5">SURF_46</strain>
    </source>
</reference>
<dbReference type="Pfam" id="PF00535">
    <property type="entry name" value="Glycos_transf_2"/>
    <property type="match status" value="1"/>
</dbReference>
<evidence type="ECO:0000256" key="1">
    <source>
        <dbReference type="ARBA" id="ARBA00006739"/>
    </source>
</evidence>
<comment type="caution">
    <text evidence="5">The sequence shown here is derived from an EMBL/GenBank/DDBJ whole genome shotgun (WGS) entry which is preliminary data.</text>
</comment>
<keyword evidence="3 5" id="KW-0808">Transferase</keyword>
<keyword evidence="2" id="KW-0328">Glycosyltransferase</keyword>
<dbReference type="PANTHER" id="PTHR43179">
    <property type="entry name" value="RHAMNOSYLTRANSFERASE WBBL"/>
    <property type="match status" value="1"/>
</dbReference>
<sequence length="304" mass="35383">MKEIEASIIILTLNPGTTFRKVVDMVFSQKFVNFEVIIIDSTSDDNSLEYAKEYPIRLVKIPRIEFGHGRTRNLGAKLARGNYVVYLTQDAIPKHRYWLQNLIRGLKDSCVAGVFGRQIPKEGSNQIINYGYNQDYPNIRRIIDITNYYKYSVVYSDVNSAVRKDMILNNPYPEDVIVSEDLGWALSMLDREYSILYEPEAAVIHSHSFNLCRIARVGFDQGVSFSQIYRMNIPNNSNRKDINRIAKKYLFFMQKLKVKFLFVLLIVDTIKCVSISLGKRYRQLPLPVCKFLSNQKSYWEKKNK</sequence>
<protein>
    <submittedName>
        <fullName evidence="5">Glycosyltransferase family 2 protein</fullName>
    </submittedName>
</protein>
<dbReference type="SUPFAM" id="SSF53448">
    <property type="entry name" value="Nucleotide-diphospho-sugar transferases"/>
    <property type="match status" value="1"/>
</dbReference>
<name>A0A3A4ZNH9_UNCKA</name>
<evidence type="ECO:0000313" key="5">
    <source>
        <dbReference type="EMBL" id="RJR28270.1"/>
    </source>
</evidence>
<dbReference type="Proteomes" id="UP000265540">
    <property type="component" value="Unassembled WGS sequence"/>
</dbReference>
<accession>A0A3A4ZNH9</accession>
<proteinExistence type="inferred from homology"/>
<gene>
    <name evidence="5" type="ORF">C4561_00205</name>
</gene>
<dbReference type="InterPro" id="IPR001173">
    <property type="entry name" value="Glyco_trans_2-like"/>
</dbReference>
<evidence type="ECO:0000256" key="3">
    <source>
        <dbReference type="ARBA" id="ARBA00022679"/>
    </source>
</evidence>
<dbReference type="GO" id="GO:0016757">
    <property type="term" value="F:glycosyltransferase activity"/>
    <property type="evidence" value="ECO:0007669"/>
    <property type="project" value="UniProtKB-KW"/>
</dbReference>
<dbReference type="Gene3D" id="3.90.550.10">
    <property type="entry name" value="Spore Coat Polysaccharide Biosynthesis Protein SpsA, Chain A"/>
    <property type="match status" value="1"/>
</dbReference>
<dbReference type="CDD" id="cd00761">
    <property type="entry name" value="Glyco_tranf_GTA_type"/>
    <property type="match status" value="1"/>
</dbReference>
<feature type="domain" description="Glycosyltransferase 2-like" evidence="4">
    <location>
        <begin position="7"/>
        <end position="165"/>
    </location>
</feature>
<dbReference type="InterPro" id="IPR029044">
    <property type="entry name" value="Nucleotide-diphossugar_trans"/>
</dbReference>
<evidence type="ECO:0000256" key="2">
    <source>
        <dbReference type="ARBA" id="ARBA00022676"/>
    </source>
</evidence>
<evidence type="ECO:0000259" key="4">
    <source>
        <dbReference type="Pfam" id="PF00535"/>
    </source>
</evidence>
<dbReference type="AlphaFoldDB" id="A0A3A4ZNH9"/>
<evidence type="ECO:0000313" key="6">
    <source>
        <dbReference type="Proteomes" id="UP000265540"/>
    </source>
</evidence>